<gene>
    <name evidence="1" type="ORF">PBAT_01075</name>
</gene>
<dbReference type="EMBL" id="LVJI01000001">
    <property type="protein sequence ID" value="OAB48263.1"/>
    <property type="molecule type" value="Genomic_DNA"/>
</dbReference>
<evidence type="ECO:0000313" key="2">
    <source>
        <dbReference type="Proteomes" id="UP000077355"/>
    </source>
</evidence>
<protein>
    <recommendedName>
        <fullName evidence="3">Sialidase domain-containing protein</fullName>
    </recommendedName>
</protein>
<dbReference type="InterPro" id="IPR036278">
    <property type="entry name" value="Sialidase_sf"/>
</dbReference>
<dbReference type="RefSeq" id="WP_068645899.1">
    <property type="nucleotide sequence ID" value="NZ_CP043611.1"/>
</dbReference>
<proteinExistence type="predicted"/>
<name>A0A168QVG1_9BACL</name>
<accession>A0A168QVG1</accession>
<evidence type="ECO:0000313" key="1">
    <source>
        <dbReference type="EMBL" id="OAB48263.1"/>
    </source>
</evidence>
<evidence type="ECO:0008006" key="3">
    <source>
        <dbReference type="Google" id="ProtNLM"/>
    </source>
</evidence>
<comment type="caution">
    <text evidence="1">The sequence shown here is derived from an EMBL/GenBank/DDBJ whole genome shotgun (WGS) entry which is preliminary data.</text>
</comment>
<reference evidence="1" key="1">
    <citation type="submission" date="2016-03" db="EMBL/GenBank/DDBJ databases">
        <title>Draft genome sequence of Paenibacillus antarcticus CECT 5836.</title>
        <authorList>
            <person name="Shin S.-K."/>
            <person name="Yi H."/>
        </authorList>
    </citation>
    <scope>NUCLEOTIDE SEQUENCE [LARGE SCALE GENOMIC DNA]</scope>
    <source>
        <strain evidence="1">CECT 5836</strain>
    </source>
</reference>
<dbReference type="AlphaFoldDB" id="A0A168QVG1"/>
<dbReference type="Gene3D" id="2.120.10.10">
    <property type="match status" value="1"/>
</dbReference>
<dbReference type="CDD" id="cd15482">
    <property type="entry name" value="Sialidase_non-viral"/>
    <property type="match status" value="1"/>
</dbReference>
<dbReference type="SUPFAM" id="SSF50939">
    <property type="entry name" value="Sialidases"/>
    <property type="match status" value="1"/>
</dbReference>
<keyword evidence="2" id="KW-1185">Reference proteome</keyword>
<dbReference type="Proteomes" id="UP000077355">
    <property type="component" value="Unassembled WGS sequence"/>
</dbReference>
<sequence>MPSIVDSTVVASAYDTSGNGGKKLVRLSNGWLIAIVKDLTEIGYKLYKSINNGATFSLLYTHALSGSIQDVAIVPNGTNVYIICAWLNNAVQCYGYNCLIANGISGAIFNVDIGQTALGNVSLATNEAGTELHATWSSKNTTYPTFNLRYAKGAINASTGAVTWGAVDQITNYVDSYLTVIQPSIVVSSNNNPTIVATWINSNSTFLVVAYTRNSGVWQTGYTRIYNQTGGATGYAQSSPSAVFVPKSVNGLTNGRIWVAWHGKDATVSADNIRVSYSDDNGTSWSTPQIVTDSVANNNSSFYFPSISANKRNEIFITYTGSFYGVCHVKNIGGVWAKQYHFVAGYNFYPSALDDVTIDFSMPLLIYKGDTKVGFYGTWGVVTNSVAQGSIGAKSSKDSLLVYTITTDNTMSTITEKVNGVTVGTKTAISGQALTVGLTQVQWDAVKFGKYATTAASNILTISMGTDAWTYTFDKRLPTGADIEQVTKALQDTQGVFLPAVKSKLNDLVYGGGDSLDGLIDKLESNLSSLTPSNLRENITVNGVVGTLKQGKAKYVGTHVGTGAVIAINFGFTWRSIIVSNTYGSSWSLFRNPITNAVEQLTSPTNAPTPSNVGTTSLDLKFWSSGGTYTVMAYED</sequence>
<organism evidence="1 2">
    <name type="scientific">Paenibacillus antarcticus</name>
    <dbReference type="NCBI Taxonomy" id="253703"/>
    <lineage>
        <taxon>Bacteria</taxon>
        <taxon>Bacillati</taxon>
        <taxon>Bacillota</taxon>
        <taxon>Bacilli</taxon>
        <taxon>Bacillales</taxon>
        <taxon>Paenibacillaceae</taxon>
        <taxon>Paenibacillus</taxon>
    </lineage>
</organism>
<dbReference type="OrthoDB" id="2667208at2"/>